<dbReference type="PANTHER" id="PTHR43827:SF3">
    <property type="entry name" value="NADP-DEPENDENT OXIDOREDUCTASE DOMAIN-CONTAINING PROTEIN"/>
    <property type="match status" value="1"/>
</dbReference>
<dbReference type="CDD" id="cd19071">
    <property type="entry name" value="AKR_AKR1-5-like"/>
    <property type="match status" value="1"/>
</dbReference>
<keyword evidence="2" id="KW-0521">NADP</keyword>
<dbReference type="InterPro" id="IPR020471">
    <property type="entry name" value="AKR"/>
</dbReference>
<accession>A0A9D1HQM8</accession>
<dbReference type="SUPFAM" id="SSF51430">
    <property type="entry name" value="NAD(P)-linked oxidoreductase"/>
    <property type="match status" value="1"/>
</dbReference>
<dbReference type="Pfam" id="PF00248">
    <property type="entry name" value="Aldo_ket_red"/>
    <property type="match status" value="1"/>
</dbReference>
<dbReference type="InterPro" id="IPR036812">
    <property type="entry name" value="NAD(P)_OxRdtase_dom_sf"/>
</dbReference>
<name>A0A9D1HQM8_9FIRM</name>
<dbReference type="EMBL" id="DVMJ01000055">
    <property type="protein sequence ID" value="HIU13729.1"/>
    <property type="molecule type" value="Genomic_DNA"/>
</dbReference>
<evidence type="ECO:0000256" key="2">
    <source>
        <dbReference type="ARBA" id="ARBA00022857"/>
    </source>
</evidence>
<dbReference type="Proteomes" id="UP000824175">
    <property type="component" value="Unassembled WGS sequence"/>
</dbReference>
<evidence type="ECO:0000259" key="7">
    <source>
        <dbReference type="Pfam" id="PF00248"/>
    </source>
</evidence>
<dbReference type="PANTHER" id="PTHR43827">
    <property type="entry name" value="2,5-DIKETO-D-GLUCONIC ACID REDUCTASE"/>
    <property type="match status" value="1"/>
</dbReference>
<dbReference type="PROSITE" id="PS00798">
    <property type="entry name" value="ALDOKETO_REDUCTASE_1"/>
    <property type="match status" value="1"/>
</dbReference>
<comment type="caution">
    <text evidence="8">The sequence shown here is derived from an EMBL/GenBank/DDBJ whole genome shotgun (WGS) entry which is preliminary data.</text>
</comment>
<dbReference type="AlphaFoldDB" id="A0A9D1HQM8"/>
<dbReference type="PRINTS" id="PR00069">
    <property type="entry name" value="ALDKETRDTASE"/>
</dbReference>
<evidence type="ECO:0000256" key="6">
    <source>
        <dbReference type="PIRSR" id="PIRSR000097-3"/>
    </source>
</evidence>
<keyword evidence="3" id="KW-0560">Oxidoreductase</keyword>
<evidence type="ECO:0000313" key="9">
    <source>
        <dbReference type="Proteomes" id="UP000824175"/>
    </source>
</evidence>
<sequence length="279" mass="31617">MEYIQLSNGVMMPQLGYGTIGQSGEQIISNVAFALNNGYRLIDTANRYGNEVEVGQGLKASGLKREDYFLETKLGPTLYENDQAIDDTLKRLDVDYIDLMILHHPVNHYLYAYGMLEKAYQEGKLKAIGLSNFPVDKIQEILDHCKIPPMVMQVEGHPYYPAEACREFCDAHDIKLQCWFPLGHGSQELLNDPVVVELAKAHDRTSAQIVLRWHVQMGFTPMPGSRSEGHIAENAKIFDFSLTEEEMQKMAGINRHTPFYKVTPESLARLATTKCNFEE</sequence>
<reference evidence="8" key="1">
    <citation type="submission" date="2020-10" db="EMBL/GenBank/DDBJ databases">
        <authorList>
            <person name="Gilroy R."/>
        </authorList>
    </citation>
    <scope>NUCLEOTIDE SEQUENCE</scope>
    <source>
        <strain evidence="8">CHK195-11698</strain>
    </source>
</reference>
<evidence type="ECO:0000256" key="3">
    <source>
        <dbReference type="ARBA" id="ARBA00023002"/>
    </source>
</evidence>
<comment type="similarity">
    <text evidence="1">Belongs to the aldo/keto reductase family.</text>
</comment>
<organism evidence="8 9">
    <name type="scientific">Candidatus Fimiplasma intestinipullorum</name>
    <dbReference type="NCBI Taxonomy" id="2840825"/>
    <lineage>
        <taxon>Bacteria</taxon>
        <taxon>Bacillati</taxon>
        <taxon>Bacillota</taxon>
        <taxon>Clostridia</taxon>
        <taxon>Eubacteriales</taxon>
        <taxon>Candidatus Fimiplasma</taxon>
    </lineage>
</organism>
<gene>
    <name evidence="8" type="ORF">IAD15_06630</name>
</gene>
<dbReference type="PIRSF" id="PIRSF000097">
    <property type="entry name" value="AKR"/>
    <property type="match status" value="1"/>
</dbReference>
<feature type="domain" description="NADP-dependent oxidoreductase" evidence="7">
    <location>
        <begin position="21"/>
        <end position="254"/>
    </location>
</feature>
<dbReference type="InterPro" id="IPR018170">
    <property type="entry name" value="Aldo/ket_reductase_CS"/>
</dbReference>
<dbReference type="GO" id="GO:0016616">
    <property type="term" value="F:oxidoreductase activity, acting on the CH-OH group of donors, NAD or NADP as acceptor"/>
    <property type="evidence" value="ECO:0007669"/>
    <property type="project" value="UniProtKB-ARBA"/>
</dbReference>
<proteinExistence type="inferred from homology"/>
<dbReference type="InterPro" id="IPR023210">
    <property type="entry name" value="NADP_OxRdtase_dom"/>
</dbReference>
<dbReference type="FunFam" id="3.20.20.100:FF:000002">
    <property type="entry name" value="2,5-diketo-D-gluconic acid reductase A"/>
    <property type="match status" value="1"/>
</dbReference>
<evidence type="ECO:0000256" key="5">
    <source>
        <dbReference type="PIRSR" id="PIRSR000097-2"/>
    </source>
</evidence>
<evidence type="ECO:0000256" key="1">
    <source>
        <dbReference type="ARBA" id="ARBA00007905"/>
    </source>
</evidence>
<reference evidence="8" key="2">
    <citation type="journal article" date="2021" name="PeerJ">
        <title>Extensive microbial diversity within the chicken gut microbiome revealed by metagenomics and culture.</title>
        <authorList>
            <person name="Gilroy R."/>
            <person name="Ravi A."/>
            <person name="Getino M."/>
            <person name="Pursley I."/>
            <person name="Horton D.L."/>
            <person name="Alikhan N.F."/>
            <person name="Baker D."/>
            <person name="Gharbi K."/>
            <person name="Hall N."/>
            <person name="Watson M."/>
            <person name="Adriaenssens E.M."/>
            <person name="Foster-Nyarko E."/>
            <person name="Jarju S."/>
            <person name="Secka A."/>
            <person name="Antonio M."/>
            <person name="Oren A."/>
            <person name="Chaudhuri R.R."/>
            <person name="La Ragione R."/>
            <person name="Hildebrand F."/>
            <person name="Pallen M.J."/>
        </authorList>
    </citation>
    <scope>NUCLEOTIDE SEQUENCE</scope>
    <source>
        <strain evidence="8">CHK195-11698</strain>
    </source>
</reference>
<feature type="active site" description="Proton donor" evidence="4">
    <location>
        <position position="48"/>
    </location>
</feature>
<protein>
    <submittedName>
        <fullName evidence="8">Aldo/keto reductase</fullName>
    </submittedName>
</protein>
<evidence type="ECO:0000313" key="8">
    <source>
        <dbReference type="EMBL" id="HIU13729.1"/>
    </source>
</evidence>
<feature type="binding site" evidence="5">
    <location>
        <position position="103"/>
    </location>
    <ligand>
        <name>substrate</name>
    </ligand>
</feature>
<feature type="site" description="Lowers pKa of active site Tyr" evidence="6">
    <location>
        <position position="73"/>
    </location>
</feature>
<dbReference type="Gene3D" id="3.20.20.100">
    <property type="entry name" value="NADP-dependent oxidoreductase domain"/>
    <property type="match status" value="1"/>
</dbReference>
<evidence type="ECO:0000256" key="4">
    <source>
        <dbReference type="PIRSR" id="PIRSR000097-1"/>
    </source>
</evidence>